<feature type="signal peptide" evidence="1">
    <location>
        <begin position="1"/>
        <end position="21"/>
    </location>
</feature>
<sequence>MRHRLAALLALCLLTGRVALAAELQVMSAGAMEPGLGPAVRSFIQASSQEVQVRYGTAPMLQQALADGGEAPQLVIAPESLMAELARAGRLVGAPVPIGRVGVGMVARPDLAFAPVTDAEGLRRLVTGAQSVVFNRASTGQHMERLFERMGLAAVVTPKARRYRTGAEVMAHLLHGTGQEIGFGTITEIRMVRQLRYLGPLPPDVQAYTTYSAALAPGAPAAAEALLRWLSGPESRSAFEAAGIEIAAAR</sequence>
<evidence type="ECO:0000256" key="1">
    <source>
        <dbReference type="SAM" id="SignalP"/>
    </source>
</evidence>
<protein>
    <submittedName>
        <fullName evidence="2">Uncharacterized protein</fullName>
    </submittedName>
</protein>
<gene>
    <name evidence="2" type="ORF">AVDCRST_MAG27-2239</name>
</gene>
<dbReference type="PANTHER" id="PTHR30632">
    <property type="entry name" value="MOLYBDATE-BINDING PERIPLASMIC PROTEIN"/>
    <property type="match status" value="1"/>
</dbReference>
<reference evidence="2" key="1">
    <citation type="submission" date="2020-02" db="EMBL/GenBank/DDBJ databases">
        <authorList>
            <person name="Meier V. D."/>
        </authorList>
    </citation>
    <scope>NUCLEOTIDE SEQUENCE</scope>
    <source>
        <strain evidence="2">AVDCRST_MAG27</strain>
    </source>
</reference>
<accession>A0A6J4HX96</accession>
<dbReference type="SUPFAM" id="SSF53850">
    <property type="entry name" value="Periplasmic binding protein-like II"/>
    <property type="match status" value="1"/>
</dbReference>
<dbReference type="GO" id="GO:0015689">
    <property type="term" value="P:molybdate ion transport"/>
    <property type="evidence" value="ECO:0007669"/>
    <property type="project" value="TreeGrafter"/>
</dbReference>
<dbReference type="AlphaFoldDB" id="A0A6J4HX96"/>
<dbReference type="PANTHER" id="PTHR30632:SF11">
    <property type="entry name" value="BLR4797 PROTEIN"/>
    <property type="match status" value="1"/>
</dbReference>
<dbReference type="Pfam" id="PF13531">
    <property type="entry name" value="SBP_bac_11"/>
    <property type="match status" value="1"/>
</dbReference>
<dbReference type="GO" id="GO:0030973">
    <property type="term" value="F:molybdate ion binding"/>
    <property type="evidence" value="ECO:0007669"/>
    <property type="project" value="TreeGrafter"/>
</dbReference>
<feature type="chain" id="PRO_5026770795" evidence="1">
    <location>
        <begin position="22"/>
        <end position="250"/>
    </location>
</feature>
<evidence type="ECO:0000313" key="2">
    <source>
        <dbReference type="EMBL" id="CAA9235533.1"/>
    </source>
</evidence>
<dbReference type="Gene3D" id="3.40.190.10">
    <property type="entry name" value="Periplasmic binding protein-like II"/>
    <property type="match status" value="2"/>
</dbReference>
<dbReference type="InterPro" id="IPR050682">
    <property type="entry name" value="ModA/WtpA"/>
</dbReference>
<organism evidence="2">
    <name type="scientific">uncultured Craurococcus sp</name>
    <dbReference type="NCBI Taxonomy" id="1135998"/>
    <lineage>
        <taxon>Bacteria</taxon>
        <taxon>Pseudomonadati</taxon>
        <taxon>Pseudomonadota</taxon>
        <taxon>Alphaproteobacteria</taxon>
        <taxon>Acetobacterales</taxon>
        <taxon>Acetobacteraceae</taxon>
        <taxon>Craurococcus</taxon>
        <taxon>environmental samples</taxon>
    </lineage>
</organism>
<proteinExistence type="predicted"/>
<dbReference type="EMBL" id="CADCTD010000049">
    <property type="protein sequence ID" value="CAA9235533.1"/>
    <property type="molecule type" value="Genomic_DNA"/>
</dbReference>
<keyword evidence="1" id="KW-0732">Signal</keyword>
<name>A0A6J4HX96_9PROT</name>